<evidence type="ECO:0000313" key="2">
    <source>
        <dbReference type="Proteomes" id="UP001234202"/>
    </source>
</evidence>
<evidence type="ECO:0000313" key="1">
    <source>
        <dbReference type="EMBL" id="KAJ9127564.1"/>
    </source>
</evidence>
<dbReference type="Proteomes" id="UP001234202">
    <property type="component" value="Unassembled WGS sequence"/>
</dbReference>
<sequence>MPGYLTERARLASALKGKKTSLKEAPLLWDFVSKESMKGRGEETLGSDRIDFADISAIAVTPLLPVPPLEPIPISTIKHFPNAMAFRAPKPEVSSETILKEWEAELARGAGVQQSMDQTNVTSGRKRTRTRGKSLLEQYPQEHAPPLRLSIERARPRKSSRAAELADQIGNKIFGPPTLPATAQSGDQDIEAQADGSGSRSAANTEVEMAQIRRPVIIQPHSADGASRLDPLPPTTGLRTTSTVPPTIQLMTFVRMPIPEHARALVGKRTWHLASEEEQEKAVQSEWTGVELGVTEIEVVVGARSVGGDLWGYSR</sequence>
<accession>A0ACC2XVP3</accession>
<dbReference type="EMBL" id="JASBWV010000002">
    <property type="protein sequence ID" value="KAJ9127564.1"/>
    <property type="molecule type" value="Genomic_DNA"/>
</dbReference>
<organism evidence="1 2">
    <name type="scientific">Naganishia onofrii</name>
    <dbReference type="NCBI Taxonomy" id="1851511"/>
    <lineage>
        <taxon>Eukaryota</taxon>
        <taxon>Fungi</taxon>
        <taxon>Dikarya</taxon>
        <taxon>Basidiomycota</taxon>
        <taxon>Agaricomycotina</taxon>
        <taxon>Tremellomycetes</taxon>
        <taxon>Filobasidiales</taxon>
        <taxon>Filobasidiaceae</taxon>
        <taxon>Naganishia</taxon>
    </lineage>
</organism>
<comment type="caution">
    <text evidence="1">The sequence shown here is derived from an EMBL/GenBank/DDBJ whole genome shotgun (WGS) entry which is preliminary data.</text>
</comment>
<proteinExistence type="predicted"/>
<name>A0ACC2XVP3_9TREE</name>
<gene>
    <name evidence="1" type="ORF">QFC24_000973</name>
</gene>
<keyword evidence="2" id="KW-1185">Reference proteome</keyword>
<protein>
    <submittedName>
        <fullName evidence="1">Uncharacterized protein</fullName>
    </submittedName>
</protein>
<reference evidence="1" key="1">
    <citation type="submission" date="2023-04" db="EMBL/GenBank/DDBJ databases">
        <title>Draft Genome sequencing of Naganishia species isolated from polar environments using Oxford Nanopore Technology.</title>
        <authorList>
            <person name="Leo P."/>
            <person name="Venkateswaran K."/>
        </authorList>
    </citation>
    <scope>NUCLEOTIDE SEQUENCE</scope>
    <source>
        <strain evidence="1">DBVPG 5303</strain>
    </source>
</reference>